<dbReference type="Proteomes" id="UP000309997">
    <property type="component" value="Unassembled WGS sequence"/>
</dbReference>
<protein>
    <submittedName>
        <fullName evidence="1">Uncharacterized protein</fullName>
    </submittedName>
</protein>
<keyword evidence="2" id="KW-1185">Reference proteome</keyword>
<reference evidence="1 2" key="1">
    <citation type="journal article" date="2024" name="Plant Biotechnol. J.">
        <title>Genome and CRISPR/Cas9 system of a widespread forest tree (Populus alba) in the world.</title>
        <authorList>
            <person name="Liu Y.J."/>
            <person name="Jiang P.F."/>
            <person name="Han X.M."/>
            <person name="Li X.Y."/>
            <person name="Wang H.M."/>
            <person name="Wang Y.J."/>
            <person name="Wang X.X."/>
            <person name="Zeng Q.Y."/>
        </authorList>
    </citation>
    <scope>NUCLEOTIDE SEQUENCE [LARGE SCALE GENOMIC DNA]</scope>
    <source>
        <strain evidence="2">cv. PAL-ZL1</strain>
    </source>
</reference>
<accession>A0ACC4BX37</accession>
<comment type="caution">
    <text evidence="1">The sequence shown here is derived from an EMBL/GenBank/DDBJ whole genome shotgun (WGS) entry which is preliminary data.</text>
</comment>
<gene>
    <name evidence="1" type="ORF">D5086_014290</name>
</gene>
<sequence>MAASKLTFNFLLLNFLASLLIPEISLCDHSRQPKRDVVMFLFGDSIFDAGNNNYINNISVSYRANYWPYGETFFHFPTGRFTDGRLIVDFIATKIGLPFVPPYLQPGINFTNGVNFASAGAGVFPVANPEVISLRMQLSNFKNVAISMEEQNGDKEAKKLLSQAVYATCVGANDYSYFVDNYPNATQLEQDEFVNNMVGNLTAFVKELYNLGARKFAILNVGPRGCQPAARQSKELRGDECDEVSMEMIKKHNSAASKAIKELESKLSGFKYSIVDFYTILLDMIKHPKDYEITLCDHSRQPKRHVAMFIFGDSIFDAGNDNYINLSVSDRANYWPYGETFFHFPTGRFTDGRLIVDFIATEIGQSFVPPYLQPGINFTNGVNFASGGAGVFSETDPQVISLGMQLSNFKNVANSMEEQLGDKEANKRLSQAVYATCVGGNDYSYFVDNYPKATQLEQDEFVKNLVGNLTDFVKELYTFGARKFAILNVGPRGCLPAIRQSKELRGDECDEASLEMIKKHNSAASKAIKELESKLSGFKYSILDFYTILFDMIKDPKAYGFKESRYSCCGHGMYNAAHCGIEPYTLCKNPSEYLFFDGWHPTEHGYRILADLFWNGKPSIAAPFNLRQLFDLESTPVIISSEEYEVPRDE</sequence>
<evidence type="ECO:0000313" key="1">
    <source>
        <dbReference type="EMBL" id="KAL3583229.1"/>
    </source>
</evidence>
<organism evidence="1 2">
    <name type="scientific">Populus alba</name>
    <name type="common">White poplar</name>
    <dbReference type="NCBI Taxonomy" id="43335"/>
    <lineage>
        <taxon>Eukaryota</taxon>
        <taxon>Viridiplantae</taxon>
        <taxon>Streptophyta</taxon>
        <taxon>Embryophyta</taxon>
        <taxon>Tracheophyta</taxon>
        <taxon>Spermatophyta</taxon>
        <taxon>Magnoliopsida</taxon>
        <taxon>eudicotyledons</taxon>
        <taxon>Gunneridae</taxon>
        <taxon>Pentapetalae</taxon>
        <taxon>rosids</taxon>
        <taxon>fabids</taxon>
        <taxon>Malpighiales</taxon>
        <taxon>Salicaceae</taxon>
        <taxon>Saliceae</taxon>
        <taxon>Populus</taxon>
    </lineage>
</organism>
<dbReference type="EMBL" id="RCHU02000007">
    <property type="protein sequence ID" value="KAL3583229.1"/>
    <property type="molecule type" value="Genomic_DNA"/>
</dbReference>
<name>A0ACC4BX37_POPAL</name>
<proteinExistence type="predicted"/>
<evidence type="ECO:0000313" key="2">
    <source>
        <dbReference type="Proteomes" id="UP000309997"/>
    </source>
</evidence>